<accession>A0ABR3H807</accession>
<feature type="compositionally biased region" description="Low complexity" evidence="1">
    <location>
        <begin position="307"/>
        <end position="351"/>
    </location>
</feature>
<feature type="region of interest" description="Disordered" evidence="1">
    <location>
        <begin position="45"/>
        <end position="99"/>
    </location>
</feature>
<reference evidence="2 3" key="1">
    <citation type="submission" date="2024-06" db="EMBL/GenBank/DDBJ databases">
        <title>A chromosome-level genome assembly of beet webworm, Loxostege sticticalis.</title>
        <authorList>
            <person name="Zhang Y."/>
        </authorList>
    </citation>
    <scope>NUCLEOTIDE SEQUENCE [LARGE SCALE GENOMIC DNA]</scope>
    <source>
        <strain evidence="2">AQ026</strain>
        <tissue evidence="2">Whole body</tissue>
    </source>
</reference>
<proteinExistence type="predicted"/>
<comment type="caution">
    <text evidence="2">The sequence shown here is derived from an EMBL/GenBank/DDBJ whole genome shotgun (WGS) entry which is preliminary data.</text>
</comment>
<keyword evidence="3" id="KW-1185">Reference proteome</keyword>
<dbReference type="EMBL" id="JBEUOH010000024">
    <property type="protein sequence ID" value="KAL0860930.1"/>
    <property type="molecule type" value="Genomic_DNA"/>
</dbReference>
<dbReference type="Proteomes" id="UP001549920">
    <property type="component" value="Unassembled WGS sequence"/>
</dbReference>
<feature type="region of interest" description="Disordered" evidence="1">
    <location>
        <begin position="307"/>
        <end position="439"/>
    </location>
</feature>
<protein>
    <recommendedName>
        <fullName evidence="4">Gag-like protein</fullName>
    </recommendedName>
</protein>
<evidence type="ECO:0000313" key="3">
    <source>
        <dbReference type="Proteomes" id="UP001549920"/>
    </source>
</evidence>
<evidence type="ECO:0000313" key="2">
    <source>
        <dbReference type="EMBL" id="KAL0860930.1"/>
    </source>
</evidence>
<feature type="compositionally biased region" description="Low complexity" evidence="1">
    <location>
        <begin position="271"/>
        <end position="291"/>
    </location>
</feature>
<organism evidence="2 3">
    <name type="scientific">Loxostege sticticalis</name>
    <name type="common">Beet webworm moth</name>
    <dbReference type="NCBI Taxonomy" id="481309"/>
    <lineage>
        <taxon>Eukaryota</taxon>
        <taxon>Metazoa</taxon>
        <taxon>Ecdysozoa</taxon>
        <taxon>Arthropoda</taxon>
        <taxon>Hexapoda</taxon>
        <taxon>Insecta</taxon>
        <taxon>Pterygota</taxon>
        <taxon>Neoptera</taxon>
        <taxon>Endopterygota</taxon>
        <taxon>Lepidoptera</taxon>
        <taxon>Glossata</taxon>
        <taxon>Ditrysia</taxon>
        <taxon>Pyraloidea</taxon>
        <taxon>Crambidae</taxon>
        <taxon>Pyraustinae</taxon>
        <taxon>Loxostege</taxon>
    </lineage>
</organism>
<evidence type="ECO:0008006" key="4">
    <source>
        <dbReference type="Google" id="ProtNLM"/>
    </source>
</evidence>
<name>A0ABR3H807_LOXSC</name>
<evidence type="ECO:0000256" key="1">
    <source>
        <dbReference type="SAM" id="MobiDB-lite"/>
    </source>
</evidence>
<gene>
    <name evidence="2" type="ORF">ABMA27_009462</name>
</gene>
<sequence>MGGEASRAVVVGSQAADVASPWFDWSLEEYGCRDCQVVLDRVSIEDSDSVSSIEGRSRSRVGKRTRDQSVDLFSEPEEEAAPKKSATAAERRGRGRPVTIGVRAKKAEARELQREDRRRARAVEAEEEAEGFSIKLKKALNIAKYTVREQTAHELVKAVRTATETIAHCTKKSGNISGIFQRNLNDATALIQAAVESLAERTVNDEIRRLNLVNERQTKELERNLMARCSAMMNARIEGLEDRLLPEQRRIPLAADQRREAHPSFAEVAGSSKAPATKAPSTKTSAAKVPTAKVTAAKALAAKAPAAKAPAGKAPVAQPIQPAPAKASNIKAPAAKAPAAKAPAAKVPSAKTQTANAPITRRQGRSRERRSAAPRASAPVPEARPLPTPPASMEEGWNVVAKKGKKPQGGQPERPNAQPPKKSVAKKPATPKLRPPRSSAIVLTLLPGAQEKGVTYETALRDAKSRINIGELGISGLRCVKAKTGGKLLEIPGATSGDKADALAAKLKEVFPAELVRVSRPTKTVDVRLSGLDDSVTKDEVAEAVSRVGCCAVDSVKVGEIRESWAGNGTVVVKVPVAAAKKVSQGRLLVGWVSCRVQVLETKPMRCYRACSPS</sequence>
<feature type="region of interest" description="Disordered" evidence="1">
    <location>
        <begin position="257"/>
        <end position="291"/>
    </location>
</feature>